<protein>
    <submittedName>
        <fullName evidence="1">Uncharacterized protein</fullName>
    </submittedName>
</protein>
<proteinExistence type="predicted"/>
<dbReference type="EMBL" id="LR796735">
    <property type="protein sequence ID" value="CAB4162102.1"/>
    <property type="molecule type" value="Genomic_DNA"/>
</dbReference>
<reference evidence="1" key="1">
    <citation type="submission" date="2020-04" db="EMBL/GenBank/DDBJ databases">
        <authorList>
            <person name="Chiriac C."/>
            <person name="Salcher M."/>
            <person name="Ghai R."/>
            <person name="Kavagutti S V."/>
        </authorList>
    </citation>
    <scope>NUCLEOTIDE SEQUENCE</scope>
</reference>
<sequence>MAIHQISICLTDVDDSRIATDSKGNRWLKLTIFENTSNGVDDNLEVVQSASVKQQEVGIKQQRLGRGRTFNQR</sequence>
<name>A0A6J5NTH2_9CAUD</name>
<evidence type="ECO:0000313" key="1">
    <source>
        <dbReference type="EMBL" id="CAB4162102.1"/>
    </source>
</evidence>
<accession>A0A6J5NTH2</accession>
<organism evidence="1">
    <name type="scientific">uncultured Caudovirales phage</name>
    <dbReference type="NCBI Taxonomy" id="2100421"/>
    <lineage>
        <taxon>Viruses</taxon>
        <taxon>Duplodnaviria</taxon>
        <taxon>Heunggongvirae</taxon>
        <taxon>Uroviricota</taxon>
        <taxon>Caudoviricetes</taxon>
        <taxon>Peduoviridae</taxon>
        <taxon>Maltschvirus</taxon>
        <taxon>Maltschvirus maltsch</taxon>
    </lineage>
</organism>
<gene>
    <name evidence="1" type="ORF">UFOVP782_13</name>
</gene>